<keyword evidence="1" id="KW-0472">Membrane</keyword>
<feature type="transmembrane region" description="Helical" evidence="1">
    <location>
        <begin position="26"/>
        <end position="43"/>
    </location>
</feature>
<dbReference type="RefSeq" id="WP_010849255.1">
    <property type="nucleotide sequence ID" value="NZ_HF570956.1"/>
</dbReference>
<keyword evidence="1" id="KW-1133">Transmembrane helix</keyword>
<evidence type="ECO:0008006" key="4">
    <source>
        <dbReference type="Google" id="ProtNLM"/>
    </source>
</evidence>
<dbReference type="Proteomes" id="UP000013167">
    <property type="component" value="Unassembled WGS sequence"/>
</dbReference>
<protein>
    <recommendedName>
        <fullName evidence="4">Co/Zn/Cd efflux system component</fullName>
    </recommendedName>
</protein>
<evidence type="ECO:0000313" key="2">
    <source>
        <dbReference type="EMBL" id="CCH68998.1"/>
    </source>
</evidence>
<keyword evidence="1" id="KW-0812">Transmembrane</keyword>
<dbReference type="STRING" id="1193181.BN10_130012"/>
<dbReference type="eggNOG" id="COG0739">
    <property type="taxonomic scope" value="Bacteria"/>
</dbReference>
<accession>N0DXT4</accession>
<reference evidence="2 3" key="1">
    <citation type="journal article" date="2013" name="ISME J.">
        <title>A metabolic model for members of the genus Tetrasphaera involved in enhanced biological phosphorus removal.</title>
        <authorList>
            <person name="Kristiansen R."/>
            <person name="Nguyen H.T.T."/>
            <person name="Saunders A.M."/>
            <person name="Nielsen J.L."/>
            <person name="Wimmer R."/>
            <person name="Le V.Q."/>
            <person name="McIlroy S.J."/>
            <person name="Petrovski S."/>
            <person name="Seviour R.J."/>
            <person name="Calteau A."/>
            <person name="Nielsen K.L."/>
            <person name="Nielsen P.H."/>
        </authorList>
    </citation>
    <scope>NUCLEOTIDE SEQUENCE [LARGE SCALE GENOMIC DNA]</scope>
    <source>
        <strain evidence="2 3">Lp2</strain>
    </source>
</reference>
<keyword evidence="3" id="KW-1185">Reference proteome</keyword>
<gene>
    <name evidence="2" type="ORF">BN10_130012</name>
</gene>
<dbReference type="AlphaFoldDB" id="N0DXT4"/>
<dbReference type="EMBL" id="CAIZ01000035">
    <property type="protein sequence ID" value="CCH68998.1"/>
    <property type="molecule type" value="Genomic_DNA"/>
</dbReference>
<organism evidence="2 3">
    <name type="scientific">Phycicoccus elongatus Lp2</name>
    <dbReference type="NCBI Taxonomy" id="1193181"/>
    <lineage>
        <taxon>Bacteria</taxon>
        <taxon>Bacillati</taxon>
        <taxon>Actinomycetota</taxon>
        <taxon>Actinomycetes</taxon>
        <taxon>Micrococcales</taxon>
        <taxon>Intrasporangiaceae</taxon>
        <taxon>Phycicoccus</taxon>
    </lineage>
</organism>
<evidence type="ECO:0000313" key="3">
    <source>
        <dbReference type="Proteomes" id="UP000013167"/>
    </source>
</evidence>
<evidence type="ECO:0000256" key="1">
    <source>
        <dbReference type="SAM" id="Phobius"/>
    </source>
</evidence>
<name>N0DXT4_9MICO</name>
<dbReference type="HOGENOM" id="CLU_068874_0_0_11"/>
<dbReference type="OrthoDB" id="5171895at2"/>
<proteinExistence type="predicted"/>
<sequence length="294" mass="30896">MTRTGGGALTLSEDDRGPGARRIGRLVALLLVVALGVGGWVGVRRAIDSFTPAQCEVRASGQSFTWAPDQASNTAVITAIAIRRGLPPRAATIAIATAIQESKVRNITYGDRDSVGLFQQRPSQGWGTVEQIMNPEYSSNAFYDALIKVPDWQNADIAHAAQEVQRSADGTAYAQHEGKARVTASVLAGYSPAGIGCRLEAPTTAGSASAVADLISQDHGLTARVEGDTVVLDAQTSEQAWAVGAWGVARAIDTGVVRVSVGDQQWSRSRSSSALTWHSADSTGLSTRVVIALR</sequence>
<comment type="caution">
    <text evidence="2">The sequence shown here is derived from an EMBL/GenBank/DDBJ whole genome shotgun (WGS) entry which is preliminary data.</text>
</comment>